<dbReference type="PRINTS" id="PR01693">
    <property type="entry name" value="CYANASE"/>
</dbReference>
<keyword evidence="6" id="KW-1185">Reference proteome</keyword>
<name>A0A0N8GE73_9HYPH</name>
<evidence type="ECO:0000256" key="3">
    <source>
        <dbReference type="HAMAP-Rule" id="MF_00535"/>
    </source>
</evidence>
<evidence type="ECO:0000256" key="1">
    <source>
        <dbReference type="ARBA" id="ARBA00003561"/>
    </source>
</evidence>
<gene>
    <name evidence="3" type="primary">cynS</name>
    <name evidence="5" type="ORF">ABB55_28315</name>
</gene>
<proteinExistence type="inferred from homology"/>
<feature type="active site" evidence="3">
    <location>
        <position position="90"/>
    </location>
</feature>
<dbReference type="PANTHER" id="PTHR34186">
    <property type="entry name" value="CYANATE HYDRATASE"/>
    <property type="match status" value="1"/>
</dbReference>
<keyword evidence="2 3" id="KW-0456">Lyase</keyword>
<protein>
    <recommendedName>
        <fullName evidence="3">Cyanate hydratase</fullName>
        <shortName evidence="3">Cyanase</shortName>
        <ecNumber evidence="3">4.2.1.104</ecNumber>
    </recommendedName>
    <alternativeName>
        <fullName evidence="3">Cyanate hydrolase</fullName>
    </alternativeName>
    <alternativeName>
        <fullName evidence="3">Cyanate lyase</fullName>
    </alternativeName>
</protein>
<dbReference type="InterPro" id="IPR010982">
    <property type="entry name" value="Lambda_DNA-bd_dom_sf"/>
</dbReference>
<dbReference type="Pfam" id="PF21291">
    <property type="entry name" value="CYNS_N"/>
    <property type="match status" value="1"/>
</dbReference>
<feature type="active site" evidence="3">
    <location>
        <position position="113"/>
    </location>
</feature>
<comment type="function">
    <text evidence="1 3">Catalyzes the reaction of cyanate with bicarbonate to produce ammonia and carbon dioxide.</text>
</comment>
<dbReference type="SUPFAM" id="SSF55234">
    <property type="entry name" value="Cyanase C-terminal domain"/>
    <property type="match status" value="1"/>
</dbReference>
<comment type="caution">
    <text evidence="5">The sequence shown here is derived from an EMBL/GenBank/DDBJ whole genome shotgun (WGS) entry which is preliminary data.</text>
</comment>
<feature type="active site" evidence="3">
    <location>
        <position position="87"/>
    </location>
</feature>
<dbReference type="InterPro" id="IPR003712">
    <property type="entry name" value="Cyanate_lyase_C"/>
</dbReference>
<dbReference type="STRING" id="665126.ABB55_28315"/>
<dbReference type="NCBIfam" id="TIGR00673">
    <property type="entry name" value="cynS"/>
    <property type="match status" value="1"/>
</dbReference>
<accession>A0A0N8GE73</accession>
<dbReference type="InterPro" id="IPR036581">
    <property type="entry name" value="Cyanate_lyase_C_sf"/>
</dbReference>
<dbReference type="Proteomes" id="UP000048984">
    <property type="component" value="Unassembled WGS sequence"/>
</dbReference>
<dbReference type="EC" id="4.2.1.104" evidence="3"/>
<evidence type="ECO:0000313" key="5">
    <source>
        <dbReference type="EMBL" id="KPL50721.1"/>
    </source>
</evidence>
<dbReference type="EMBL" id="LJYW01000004">
    <property type="protein sequence ID" value="KPL50721.1"/>
    <property type="molecule type" value="Genomic_DNA"/>
</dbReference>
<dbReference type="CDD" id="cd00559">
    <property type="entry name" value="Cyanase_C"/>
    <property type="match status" value="1"/>
</dbReference>
<feature type="domain" description="Cyanate lyase C-terminal" evidence="4">
    <location>
        <begin position="74"/>
        <end position="146"/>
    </location>
</feature>
<dbReference type="Pfam" id="PF02560">
    <property type="entry name" value="Cyanate_lyase"/>
    <property type="match status" value="1"/>
</dbReference>
<evidence type="ECO:0000256" key="2">
    <source>
        <dbReference type="ARBA" id="ARBA00023239"/>
    </source>
</evidence>
<dbReference type="NCBIfam" id="NF002773">
    <property type="entry name" value="PRK02866.1"/>
    <property type="match status" value="1"/>
</dbReference>
<dbReference type="HAMAP" id="MF_00535">
    <property type="entry name" value="Cyanate_hydrat"/>
    <property type="match status" value="1"/>
</dbReference>
<dbReference type="PANTHER" id="PTHR34186:SF2">
    <property type="entry name" value="CYANATE HYDRATASE"/>
    <property type="match status" value="1"/>
</dbReference>
<evidence type="ECO:0000259" key="4">
    <source>
        <dbReference type="SMART" id="SM01116"/>
    </source>
</evidence>
<comment type="catalytic activity">
    <reaction evidence="3">
        <text>cyanate + hydrogencarbonate + 3 H(+) = NH4(+) + 2 CO2</text>
        <dbReference type="Rhea" id="RHEA:11120"/>
        <dbReference type="ChEBI" id="CHEBI:15378"/>
        <dbReference type="ChEBI" id="CHEBI:16526"/>
        <dbReference type="ChEBI" id="CHEBI:17544"/>
        <dbReference type="ChEBI" id="CHEBI:28938"/>
        <dbReference type="ChEBI" id="CHEBI:29195"/>
        <dbReference type="EC" id="4.2.1.104"/>
    </reaction>
</comment>
<dbReference type="SUPFAM" id="SSF47413">
    <property type="entry name" value="lambda repressor-like DNA-binding domains"/>
    <property type="match status" value="1"/>
</dbReference>
<comment type="similarity">
    <text evidence="3">Belongs to the cyanase family.</text>
</comment>
<dbReference type="GO" id="GO:0008824">
    <property type="term" value="F:cyanate hydratase activity"/>
    <property type="evidence" value="ECO:0007669"/>
    <property type="project" value="UniProtKB-UniRule"/>
</dbReference>
<dbReference type="InterPro" id="IPR008076">
    <property type="entry name" value="Cyanase"/>
</dbReference>
<reference evidence="5 6" key="1">
    <citation type="submission" date="2015-09" db="EMBL/GenBank/DDBJ databases">
        <authorList>
            <consortium name="Swine Surveillance"/>
        </authorList>
    </citation>
    <scope>NUCLEOTIDE SEQUENCE [LARGE SCALE GENOMIC DNA]</scope>
    <source>
        <strain evidence="5 6">16</strain>
    </source>
</reference>
<evidence type="ECO:0000313" key="6">
    <source>
        <dbReference type="Proteomes" id="UP000048984"/>
    </source>
</evidence>
<sequence>MRREELTEKILDIKRERGWSWKHITGEIGGVSEVLIIGALLGQMKLIKPLAKKAAALFGLSEAEERMLNEVPYRGMPMPPTDPLIYRFYEMVMVNGPAWKALIEDEFGDGIMSAIDFDITFEREPNPKGDRVKIGMSGKFLPYRYYGSEQGIPEYGYKEPE</sequence>
<dbReference type="Gene3D" id="3.30.1160.10">
    <property type="entry name" value="Cyanate lyase, C-terminal domain"/>
    <property type="match status" value="1"/>
</dbReference>
<organism evidence="5 6">
    <name type="scientific">Prosthecodimorpha hirschii</name>
    <dbReference type="NCBI Taxonomy" id="665126"/>
    <lineage>
        <taxon>Bacteria</taxon>
        <taxon>Pseudomonadati</taxon>
        <taxon>Pseudomonadota</taxon>
        <taxon>Alphaproteobacteria</taxon>
        <taxon>Hyphomicrobiales</taxon>
        <taxon>Ancalomicrobiaceae</taxon>
        <taxon>Prosthecodimorpha</taxon>
    </lineage>
</organism>
<dbReference type="Gene3D" id="1.10.260.40">
    <property type="entry name" value="lambda repressor-like DNA-binding domains"/>
    <property type="match status" value="1"/>
</dbReference>
<dbReference type="GO" id="GO:0003677">
    <property type="term" value="F:DNA binding"/>
    <property type="evidence" value="ECO:0007669"/>
    <property type="project" value="InterPro"/>
</dbReference>
<dbReference type="RefSeq" id="WP_054362431.1">
    <property type="nucleotide sequence ID" value="NZ_LJYW01000004.1"/>
</dbReference>
<reference evidence="5 6" key="2">
    <citation type="submission" date="2015-10" db="EMBL/GenBank/DDBJ databases">
        <title>Draft Genome Sequence of Prosthecomicrobium hirschii ATCC 27832.</title>
        <authorList>
            <person name="Daniel J."/>
            <person name="Givan S.A."/>
            <person name="Brun Y.V."/>
            <person name="Brown P.J."/>
        </authorList>
    </citation>
    <scope>NUCLEOTIDE SEQUENCE [LARGE SCALE GENOMIC DNA]</scope>
    <source>
        <strain evidence="5 6">16</strain>
    </source>
</reference>
<dbReference type="InterPro" id="IPR048564">
    <property type="entry name" value="CYNS_N"/>
</dbReference>
<dbReference type="AlphaFoldDB" id="A0A0N8GE73"/>
<dbReference type="SMART" id="SM01116">
    <property type="entry name" value="Cyanate_lyase"/>
    <property type="match status" value="1"/>
</dbReference>